<name>I5C3T0_9BACT</name>
<accession>I5C3T0</accession>
<dbReference type="EMBL" id="AJYA01000020">
    <property type="protein sequence ID" value="EIM76482.1"/>
    <property type="molecule type" value="Genomic_DNA"/>
</dbReference>
<sequence length="174" mass="19242">MKNISFLLLLGFLLIAFVGCRNSEDRPRYRNQVEYPLFQGNSPFAFEGTFTVRELEDGTLTLDLRMNGPKGDATVAFPAHLHFGTYDRIDADIAFLLTPVNSETLRSETVLGPLSNGKILTFADFQNFDGHIKVHLADSGPEYEEILVAGNVGRNDASPEAFDATAITVCSPYY</sequence>
<organism evidence="1 2">
    <name type="scientific">Nitritalea halalkaliphila LW7</name>
    <dbReference type="NCBI Taxonomy" id="1189621"/>
    <lineage>
        <taxon>Bacteria</taxon>
        <taxon>Pseudomonadati</taxon>
        <taxon>Bacteroidota</taxon>
        <taxon>Cytophagia</taxon>
        <taxon>Cytophagales</taxon>
        <taxon>Cyclobacteriaceae</taxon>
        <taxon>Nitritalea</taxon>
    </lineage>
</organism>
<evidence type="ECO:0008006" key="3">
    <source>
        <dbReference type="Google" id="ProtNLM"/>
    </source>
</evidence>
<dbReference type="PROSITE" id="PS51257">
    <property type="entry name" value="PROKAR_LIPOPROTEIN"/>
    <property type="match status" value="1"/>
</dbReference>
<comment type="caution">
    <text evidence="1">The sequence shown here is derived from an EMBL/GenBank/DDBJ whole genome shotgun (WGS) entry which is preliminary data.</text>
</comment>
<dbReference type="AlphaFoldDB" id="I5C3T0"/>
<dbReference type="Proteomes" id="UP000005551">
    <property type="component" value="Unassembled WGS sequence"/>
</dbReference>
<protein>
    <recommendedName>
        <fullName evidence="3">CHRD domain-containing protein</fullName>
    </recommendedName>
</protein>
<dbReference type="OrthoDB" id="1451403at2"/>
<reference evidence="1 2" key="1">
    <citation type="submission" date="2012-05" db="EMBL/GenBank/DDBJ databases">
        <title>Genome sequence of Nitritalea halalkaliphila LW7.</title>
        <authorList>
            <person name="Jangir P.K."/>
            <person name="Singh A."/>
            <person name="Shivaji S."/>
            <person name="Sharma R."/>
        </authorList>
    </citation>
    <scope>NUCLEOTIDE SEQUENCE [LARGE SCALE GENOMIC DNA]</scope>
    <source>
        <strain evidence="1 2">LW7</strain>
    </source>
</reference>
<proteinExistence type="predicted"/>
<keyword evidence="2" id="KW-1185">Reference proteome</keyword>
<dbReference type="RefSeq" id="WP_009054955.1">
    <property type="nucleotide sequence ID" value="NZ_AJYA01000020.1"/>
</dbReference>
<dbReference type="STRING" id="1189621.A3SI_09802"/>
<evidence type="ECO:0000313" key="2">
    <source>
        <dbReference type="Proteomes" id="UP000005551"/>
    </source>
</evidence>
<gene>
    <name evidence="1" type="ORF">A3SI_09802</name>
</gene>
<evidence type="ECO:0000313" key="1">
    <source>
        <dbReference type="EMBL" id="EIM76482.1"/>
    </source>
</evidence>